<geneLocation type="plasmid" evidence="2">
    <name>plasmid1</name>
</geneLocation>
<reference evidence="2 3" key="1">
    <citation type="submission" date="2017-06" db="EMBL/GenBank/DDBJ databases">
        <title>Genome sequencing of cyanobaciteial culture collection at National Institute for Environmental Studies (NIES).</title>
        <authorList>
            <person name="Hirose Y."/>
            <person name="Shimura Y."/>
            <person name="Fujisawa T."/>
            <person name="Nakamura Y."/>
            <person name="Kawachi M."/>
        </authorList>
    </citation>
    <scope>NUCLEOTIDE SEQUENCE [LARGE SCALE GENOMIC DNA]</scope>
    <source>
        <strain evidence="2 3">NIES-23</strain>
        <plasmid evidence="3">Plasmid Plasmid1 dna</plasmid>
    </source>
</reference>
<dbReference type="PANTHER" id="PTHR36766">
    <property type="entry name" value="PLANT BROAD-SPECTRUM MILDEW RESISTANCE PROTEIN RPW8"/>
    <property type="match status" value="1"/>
</dbReference>
<dbReference type="Gene3D" id="3.40.50.300">
    <property type="entry name" value="P-loop containing nucleotide triphosphate hydrolases"/>
    <property type="match status" value="1"/>
</dbReference>
<dbReference type="Pfam" id="PF26355">
    <property type="entry name" value="HTH_VMAP-M9"/>
    <property type="match status" value="1"/>
</dbReference>
<gene>
    <name evidence="2" type="ORF">NIES23_54210</name>
</gene>
<name>A0A1Z4KUM5_ANAVA</name>
<dbReference type="InterPro" id="IPR002182">
    <property type="entry name" value="NB-ARC"/>
</dbReference>
<evidence type="ECO:0000313" key="2">
    <source>
        <dbReference type="EMBL" id="BAY72593.1"/>
    </source>
</evidence>
<dbReference type="SUPFAM" id="SSF52540">
    <property type="entry name" value="P-loop containing nucleoside triphosphate hydrolases"/>
    <property type="match status" value="1"/>
</dbReference>
<organism evidence="2 3">
    <name type="scientific">Trichormus variabilis NIES-23</name>
    <dbReference type="NCBI Taxonomy" id="1973479"/>
    <lineage>
        <taxon>Bacteria</taxon>
        <taxon>Bacillati</taxon>
        <taxon>Cyanobacteriota</taxon>
        <taxon>Cyanophyceae</taxon>
        <taxon>Nostocales</taxon>
        <taxon>Nostocaceae</taxon>
        <taxon>Trichormus</taxon>
    </lineage>
</organism>
<dbReference type="PANTHER" id="PTHR36766:SF30">
    <property type="entry name" value="TIR-NBS TYPE DISEASE RESISTANCE PROTEIN-RELATED"/>
    <property type="match status" value="1"/>
</dbReference>
<keyword evidence="2" id="KW-0614">Plasmid</keyword>
<dbReference type="EMBL" id="AP018217">
    <property type="protein sequence ID" value="BAY72593.1"/>
    <property type="molecule type" value="Genomic_DNA"/>
</dbReference>
<dbReference type="PROSITE" id="PS50837">
    <property type="entry name" value="NACHT"/>
    <property type="match status" value="1"/>
</dbReference>
<dbReference type="Proteomes" id="UP000217507">
    <property type="component" value="Plasmid Plasmid1 dna"/>
</dbReference>
<dbReference type="InterPro" id="IPR058651">
    <property type="entry name" value="HTH_VMAP-M9"/>
</dbReference>
<dbReference type="GO" id="GO:0043531">
    <property type="term" value="F:ADP binding"/>
    <property type="evidence" value="ECO:0007669"/>
    <property type="project" value="InterPro"/>
</dbReference>
<dbReference type="InterPro" id="IPR007111">
    <property type="entry name" value="NACHT_NTPase"/>
</dbReference>
<dbReference type="AlphaFoldDB" id="A0A1Z4KUM5"/>
<dbReference type="InterPro" id="IPR027417">
    <property type="entry name" value="P-loop_NTPase"/>
</dbReference>
<proteinExistence type="predicted"/>
<feature type="domain" description="NACHT" evidence="1">
    <location>
        <begin position="172"/>
        <end position="301"/>
    </location>
</feature>
<evidence type="ECO:0000313" key="3">
    <source>
        <dbReference type="Proteomes" id="UP000217507"/>
    </source>
</evidence>
<dbReference type="Pfam" id="PF00931">
    <property type="entry name" value="NB-ARC"/>
    <property type="match status" value="1"/>
</dbReference>
<evidence type="ECO:0000259" key="1">
    <source>
        <dbReference type="PROSITE" id="PS50837"/>
    </source>
</evidence>
<protein>
    <recommendedName>
        <fullName evidence="1">NACHT domain-containing protein</fullName>
    </recommendedName>
</protein>
<sequence length="510" mass="57757">MDFTAESTPPSTAFTSNASHEQKVLGQVFSVTVTFDEALAVIDELVLANRRKCLSEAEILVIKGAWHNEEYEEIAHSSDYTLNYLQRRVAPPLWDLFSKLLGNGEKIGKKNLRYFLEQVTKKYLAQDVISKEQTSVTNNLVRVVGTWLPDVSNFYGRTKELALLKELIFKQRCILLVGIAGIGKTALAAKLVAEISSESQPKFDYLIWKSVAHAPLLQDLVAEIIELIQPLEQQLSLPKDTHTMITYLIKQLQSHRCLIILDTLEALFHKNNLQQRLEYRLFFRRLAEEQNQSCIILNSRTFPDVIESLIASELPVSFLRIEGLEVDAALKILSINGFTDTEECNELVKTYRGNPSELKAVVNRIHHFFSSSTEKFFESPTTLVSDQFQEMLNQIFSQQLLSKIQKRIMIYLAEKLTLSLSSVSFAELLVDMNNKEENPVSTSELIRGLEGLEKQSLIETIKDPLTKEISFSLQPVIRKYIMTDPLGLVHSLQTSSPIANTYGEQNAIAS</sequence>
<accession>A0A1Z4KUM5</accession>